<accession>K2MVU4</accession>
<dbReference type="InterPro" id="IPR006518">
    <property type="entry name" value="Trypano_RHS"/>
</dbReference>
<reference evidence="2 3" key="1">
    <citation type="journal article" date="2012" name="BMC Genomics">
        <title>Comparative genomic analysis of human infective Trypanosoma cruzi lineages with the bat-restricted subspecies T. cruzi marinkellei.</title>
        <authorList>
            <person name="Franzen O."/>
            <person name="Talavera-Lopez C."/>
            <person name="Ochaya S."/>
            <person name="Butler C.E."/>
            <person name="Messenger L.A."/>
            <person name="Lewis M.D."/>
            <person name="Llewellyn M.S."/>
            <person name="Marinkelle C.J."/>
            <person name="Tyler K.M."/>
            <person name="Miles M.A."/>
            <person name="Andersson B."/>
        </authorList>
    </citation>
    <scope>NUCLEOTIDE SEQUENCE [LARGE SCALE GENOMIC DNA]</scope>
    <source>
        <strain evidence="2 3">B7</strain>
    </source>
</reference>
<proteinExistence type="predicted"/>
<dbReference type="NCBIfam" id="TIGR01631">
    <property type="entry name" value="Trypano_RHS"/>
    <property type="match status" value="1"/>
</dbReference>
<organism evidence="2 3">
    <name type="scientific">Trypanosoma cruzi marinkellei</name>
    <dbReference type="NCBI Taxonomy" id="85056"/>
    <lineage>
        <taxon>Eukaryota</taxon>
        <taxon>Discoba</taxon>
        <taxon>Euglenozoa</taxon>
        <taxon>Kinetoplastea</taxon>
        <taxon>Metakinetoplastina</taxon>
        <taxon>Trypanosomatida</taxon>
        <taxon>Trypanosomatidae</taxon>
        <taxon>Trypanosoma</taxon>
        <taxon>Schizotrypanum</taxon>
    </lineage>
</organism>
<evidence type="ECO:0000259" key="1">
    <source>
        <dbReference type="Pfam" id="PF07999"/>
    </source>
</evidence>
<name>K2MVU4_TRYCR</name>
<dbReference type="EMBL" id="AHKC01010931">
    <property type="protein sequence ID" value="EKF31220.1"/>
    <property type="molecule type" value="Genomic_DNA"/>
</dbReference>
<protein>
    <submittedName>
        <fullName evidence="2">Retrotransposon hot spot (RHS) protein, putative</fullName>
    </submittedName>
</protein>
<keyword evidence="3" id="KW-1185">Reference proteome</keyword>
<gene>
    <name evidence="2" type="ORF">MOQ_004948</name>
</gene>
<dbReference type="OrthoDB" id="252802at2759"/>
<dbReference type="AlphaFoldDB" id="K2MVU4"/>
<comment type="caution">
    <text evidence="2">The sequence shown here is derived from an EMBL/GenBank/DDBJ whole genome shotgun (WGS) entry which is preliminary data.</text>
</comment>
<evidence type="ECO:0000313" key="2">
    <source>
        <dbReference type="EMBL" id="EKF31220.1"/>
    </source>
</evidence>
<sequence length="236" mass="26892">MASELGSSTPIVNFLDDLSRRGLKGYIIYDVAKQGTEPPHALPISDWNTIVVTSPNTSNFKGWAKQGQAKQIVMNCPEESDLMAMCAWLKHDANTQEQEKYWKMVKKSMDEVGPSLRFIFDEQSSSGQREGIDYVMDDVDNSNAKQYIGVMSDKMWEAENPSYRLVQSVRVLGKSDNDRYLNCPASRVIASKIYVHLSKKMCSREIVNLLEHRGIFFYATFGDIRHSRIYVYGYCA</sequence>
<feature type="domain" description="Retrotransposon hot spot protein,C-terminal" evidence="1">
    <location>
        <begin position="12"/>
        <end position="208"/>
    </location>
</feature>
<evidence type="ECO:0000313" key="3">
    <source>
        <dbReference type="Proteomes" id="UP000007350"/>
    </source>
</evidence>
<dbReference type="Proteomes" id="UP000007350">
    <property type="component" value="Unassembled WGS sequence"/>
</dbReference>
<dbReference type="Pfam" id="PF07999">
    <property type="entry name" value="RHSP"/>
    <property type="match status" value="1"/>
</dbReference>
<dbReference type="InterPro" id="IPR046836">
    <property type="entry name" value="RHS_C"/>
</dbReference>